<dbReference type="PANTHER" id="PTHR47843:SF2">
    <property type="entry name" value="BTB DOMAIN-CONTAINING PROTEIN"/>
    <property type="match status" value="1"/>
</dbReference>
<evidence type="ECO:0000259" key="2">
    <source>
        <dbReference type="PROSITE" id="PS50097"/>
    </source>
</evidence>
<dbReference type="Pfam" id="PF00651">
    <property type="entry name" value="BTB"/>
    <property type="match status" value="1"/>
</dbReference>
<feature type="compositionally biased region" description="Basic and acidic residues" evidence="1">
    <location>
        <begin position="222"/>
        <end position="232"/>
    </location>
</feature>
<sequence length="283" mass="32873">MAEHQDKPLNEYVSRDSDVQLLSHDMVDIYVGQENTKWILHEKLLCHRSKFFRNIFYSKENKNRSQNSYGLPEEEDAPFRLFVGWLYSGYTPTPESEKDLTLLLDLYLMAEKWEIRDLTLEVLKSVRNWYKESDTYPALRRVQYIYANTDLESPMRQLLISSVARNLVTSESGMPPQWDKALRKNGQLAVDIIIAMQKWNLDKESIPDARQDSVKPILEDSEQAKAQRKDGQQGEEDQSNEQNGEEKDDENDEGEAEEGAEDGEQEDGEDNEDGEQETEEPQE</sequence>
<dbReference type="OrthoDB" id="1022638at2759"/>
<dbReference type="Gene3D" id="3.30.710.10">
    <property type="entry name" value="Potassium Channel Kv1.1, Chain A"/>
    <property type="match status" value="1"/>
</dbReference>
<organism evidence="3 4">
    <name type="scientific">Aureobasidium melanogenum</name>
    <name type="common">Aureobasidium pullulans var. melanogenum</name>
    <dbReference type="NCBI Taxonomy" id="46634"/>
    <lineage>
        <taxon>Eukaryota</taxon>
        <taxon>Fungi</taxon>
        <taxon>Dikarya</taxon>
        <taxon>Ascomycota</taxon>
        <taxon>Pezizomycotina</taxon>
        <taxon>Dothideomycetes</taxon>
        <taxon>Dothideomycetidae</taxon>
        <taxon>Dothideales</taxon>
        <taxon>Saccotheciaceae</taxon>
        <taxon>Aureobasidium</taxon>
    </lineage>
</organism>
<reference evidence="3" key="2">
    <citation type="submission" date="2021-08" db="EMBL/GenBank/DDBJ databases">
        <authorList>
            <person name="Gostincar C."/>
            <person name="Sun X."/>
            <person name="Song Z."/>
            <person name="Gunde-Cimerman N."/>
        </authorList>
    </citation>
    <scope>NUCLEOTIDE SEQUENCE</scope>
    <source>
        <strain evidence="3">EXF-8016</strain>
    </source>
</reference>
<reference evidence="3" key="1">
    <citation type="journal article" date="2021" name="J Fungi (Basel)">
        <title>Virulence traits and population genomics of the black yeast Aureobasidium melanogenum.</title>
        <authorList>
            <person name="Cernosa A."/>
            <person name="Sun X."/>
            <person name="Gostincar C."/>
            <person name="Fang C."/>
            <person name="Gunde-Cimerman N."/>
            <person name="Song Z."/>
        </authorList>
    </citation>
    <scope>NUCLEOTIDE SEQUENCE</scope>
    <source>
        <strain evidence="3">EXF-8016</strain>
    </source>
</reference>
<dbReference type="InterPro" id="IPR000210">
    <property type="entry name" value="BTB/POZ_dom"/>
</dbReference>
<evidence type="ECO:0000256" key="1">
    <source>
        <dbReference type="SAM" id="MobiDB-lite"/>
    </source>
</evidence>
<dbReference type="InterPro" id="IPR011333">
    <property type="entry name" value="SKP1/BTB/POZ_sf"/>
</dbReference>
<dbReference type="PROSITE" id="PS50097">
    <property type="entry name" value="BTB"/>
    <property type="match status" value="1"/>
</dbReference>
<dbReference type="Proteomes" id="UP000767238">
    <property type="component" value="Unassembled WGS sequence"/>
</dbReference>
<dbReference type="EMBL" id="JAHFYH010000019">
    <property type="protein sequence ID" value="KAH0224408.1"/>
    <property type="molecule type" value="Genomic_DNA"/>
</dbReference>
<feature type="compositionally biased region" description="Acidic residues" evidence="1">
    <location>
        <begin position="246"/>
        <end position="283"/>
    </location>
</feature>
<name>A0A9P8GHR3_AURME</name>
<gene>
    <name evidence="3" type="ORF">KCV03_g3578</name>
</gene>
<proteinExistence type="predicted"/>
<dbReference type="SUPFAM" id="SSF54695">
    <property type="entry name" value="POZ domain"/>
    <property type="match status" value="1"/>
</dbReference>
<evidence type="ECO:0000313" key="3">
    <source>
        <dbReference type="EMBL" id="KAH0224408.1"/>
    </source>
</evidence>
<accession>A0A9P8GHR3</accession>
<evidence type="ECO:0000313" key="4">
    <source>
        <dbReference type="Proteomes" id="UP000767238"/>
    </source>
</evidence>
<feature type="non-terminal residue" evidence="3">
    <location>
        <position position="283"/>
    </location>
</feature>
<protein>
    <recommendedName>
        <fullName evidence="2">BTB domain-containing protein</fullName>
    </recommendedName>
</protein>
<dbReference type="AlphaFoldDB" id="A0A9P8GHR3"/>
<comment type="caution">
    <text evidence="3">The sequence shown here is derived from an EMBL/GenBank/DDBJ whole genome shotgun (WGS) entry which is preliminary data.</text>
</comment>
<dbReference type="PANTHER" id="PTHR47843">
    <property type="entry name" value="BTB DOMAIN-CONTAINING PROTEIN-RELATED"/>
    <property type="match status" value="1"/>
</dbReference>
<feature type="domain" description="BTB" evidence="2">
    <location>
        <begin position="27"/>
        <end position="95"/>
    </location>
</feature>
<feature type="region of interest" description="Disordered" evidence="1">
    <location>
        <begin position="210"/>
        <end position="283"/>
    </location>
</feature>